<dbReference type="InterPro" id="IPR014729">
    <property type="entry name" value="Rossmann-like_a/b/a_fold"/>
</dbReference>
<dbReference type="InterPro" id="IPR006016">
    <property type="entry name" value="UspA"/>
</dbReference>
<dbReference type="EMBL" id="FPCH01000003">
    <property type="protein sequence ID" value="SFV38036.1"/>
    <property type="molecule type" value="Genomic_DNA"/>
</dbReference>
<dbReference type="Gene3D" id="3.40.50.620">
    <property type="entry name" value="HUPs"/>
    <property type="match status" value="1"/>
</dbReference>
<dbReference type="STRING" id="51670.SAMN04488557_3466"/>
<protein>
    <submittedName>
        <fullName evidence="2">Nucleotide-binding universal stress protein, UspA family</fullName>
    </submittedName>
</protein>
<evidence type="ECO:0000313" key="2">
    <source>
        <dbReference type="EMBL" id="SFV38036.1"/>
    </source>
</evidence>
<gene>
    <name evidence="2" type="ORF">SAMN04488557_3466</name>
</gene>
<dbReference type="SUPFAM" id="SSF52402">
    <property type="entry name" value="Adenine nucleotide alpha hydrolases-like"/>
    <property type="match status" value="1"/>
</dbReference>
<name>A0A1I7NTP3_9HYPH</name>
<feature type="domain" description="UspA" evidence="1">
    <location>
        <begin position="12"/>
        <end position="125"/>
    </location>
</feature>
<accession>A0A1I7NTP3</accession>
<dbReference type="Pfam" id="PF00582">
    <property type="entry name" value="Usp"/>
    <property type="match status" value="1"/>
</dbReference>
<organism evidence="2 3">
    <name type="scientific">Hyphomicrobium facile</name>
    <dbReference type="NCBI Taxonomy" id="51670"/>
    <lineage>
        <taxon>Bacteria</taxon>
        <taxon>Pseudomonadati</taxon>
        <taxon>Pseudomonadota</taxon>
        <taxon>Alphaproteobacteria</taxon>
        <taxon>Hyphomicrobiales</taxon>
        <taxon>Hyphomicrobiaceae</taxon>
        <taxon>Hyphomicrobium</taxon>
    </lineage>
</organism>
<dbReference type="AlphaFoldDB" id="A0A1I7NTP3"/>
<evidence type="ECO:0000259" key="1">
    <source>
        <dbReference type="Pfam" id="PF00582"/>
    </source>
</evidence>
<sequence>MKPRRSFEEGHRRKFLIVVDESQEFESALYYAASRVQRSSGLIVMLYVIEPSELQHWAGVHQVQLDEETTKAKALFRLFRRKLAHAGFESVETEDVVREGRTAEEINHVIAEDEDIAILVLGASIDAKGPGPLVASLATARATGGFAVPVTVVPGQLSLAEIKALA</sequence>
<reference evidence="3" key="1">
    <citation type="submission" date="2016-10" db="EMBL/GenBank/DDBJ databases">
        <authorList>
            <person name="Varghese N."/>
            <person name="Submissions S."/>
        </authorList>
    </citation>
    <scope>NUCLEOTIDE SEQUENCE [LARGE SCALE GENOMIC DNA]</scope>
    <source>
        <strain evidence="3">DSM 1565</strain>
    </source>
</reference>
<proteinExistence type="predicted"/>
<evidence type="ECO:0000313" key="3">
    <source>
        <dbReference type="Proteomes" id="UP000199423"/>
    </source>
</evidence>
<dbReference type="Proteomes" id="UP000199423">
    <property type="component" value="Unassembled WGS sequence"/>
</dbReference>
<dbReference type="OrthoDB" id="9813682at2"/>
<keyword evidence="3" id="KW-1185">Reference proteome</keyword>
<dbReference type="RefSeq" id="WP_092868927.1">
    <property type="nucleotide sequence ID" value="NZ_FPCH01000003.1"/>
</dbReference>
<dbReference type="CDD" id="cd00293">
    <property type="entry name" value="USP-like"/>
    <property type="match status" value="1"/>
</dbReference>